<protein>
    <submittedName>
        <fullName evidence="1">G12285 protein</fullName>
    </submittedName>
</protein>
<accession>A0ABP1GCN0</accession>
<dbReference type="EMBL" id="CAXHTA020000019">
    <property type="protein sequence ID" value="CAL5229037.1"/>
    <property type="molecule type" value="Genomic_DNA"/>
</dbReference>
<comment type="caution">
    <text evidence="1">The sequence shown here is derived from an EMBL/GenBank/DDBJ whole genome shotgun (WGS) entry which is preliminary data.</text>
</comment>
<organism evidence="1 2">
    <name type="scientific">Coccomyxa viridis</name>
    <dbReference type="NCBI Taxonomy" id="1274662"/>
    <lineage>
        <taxon>Eukaryota</taxon>
        <taxon>Viridiplantae</taxon>
        <taxon>Chlorophyta</taxon>
        <taxon>core chlorophytes</taxon>
        <taxon>Trebouxiophyceae</taxon>
        <taxon>Trebouxiophyceae incertae sedis</taxon>
        <taxon>Coccomyxaceae</taxon>
        <taxon>Coccomyxa</taxon>
    </lineage>
</organism>
<name>A0ABP1GCN0_9CHLO</name>
<reference evidence="1 2" key="1">
    <citation type="submission" date="2024-06" db="EMBL/GenBank/DDBJ databases">
        <authorList>
            <person name="Kraege A."/>
            <person name="Thomma B."/>
        </authorList>
    </citation>
    <scope>NUCLEOTIDE SEQUENCE [LARGE SCALE GENOMIC DNA]</scope>
</reference>
<keyword evidence="2" id="KW-1185">Reference proteome</keyword>
<evidence type="ECO:0000313" key="1">
    <source>
        <dbReference type="EMBL" id="CAL5229037.1"/>
    </source>
</evidence>
<proteinExistence type="predicted"/>
<sequence>MTDAEIMEVAQKDLIVIQDVLAGKRPPEHLRDATHLIKAYHEYLSKIRKLGMIRPWETSSLSQAYVKALAKFCQSVHSYSSIPDPAKKKGYRLSYYADTGIGHLYNACEPSIEEQRYFEVPGV</sequence>
<dbReference type="Proteomes" id="UP001497392">
    <property type="component" value="Unassembled WGS sequence"/>
</dbReference>
<gene>
    <name evidence="1" type="primary">g12285</name>
    <name evidence="1" type="ORF">VP750_LOCUS10943</name>
</gene>
<evidence type="ECO:0000313" key="2">
    <source>
        <dbReference type="Proteomes" id="UP001497392"/>
    </source>
</evidence>